<evidence type="ECO:0000313" key="1">
    <source>
        <dbReference type="EMBL" id="MCI44151.1"/>
    </source>
</evidence>
<accession>A0A392S5I0</accession>
<organism evidence="1 2">
    <name type="scientific">Trifolium medium</name>
    <dbReference type="NCBI Taxonomy" id="97028"/>
    <lineage>
        <taxon>Eukaryota</taxon>
        <taxon>Viridiplantae</taxon>
        <taxon>Streptophyta</taxon>
        <taxon>Embryophyta</taxon>
        <taxon>Tracheophyta</taxon>
        <taxon>Spermatophyta</taxon>
        <taxon>Magnoliopsida</taxon>
        <taxon>eudicotyledons</taxon>
        <taxon>Gunneridae</taxon>
        <taxon>Pentapetalae</taxon>
        <taxon>rosids</taxon>
        <taxon>fabids</taxon>
        <taxon>Fabales</taxon>
        <taxon>Fabaceae</taxon>
        <taxon>Papilionoideae</taxon>
        <taxon>50 kb inversion clade</taxon>
        <taxon>NPAAA clade</taxon>
        <taxon>Hologalegina</taxon>
        <taxon>IRL clade</taxon>
        <taxon>Trifolieae</taxon>
        <taxon>Trifolium</taxon>
    </lineage>
</organism>
<protein>
    <submittedName>
        <fullName evidence="1">Uncharacterized protein</fullName>
    </submittedName>
</protein>
<keyword evidence="2" id="KW-1185">Reference proteome</keyword>
<dbReference type="AlphaFoldDB" id="A0A392S5I0"/>
<dbReference type="EMBL" id="LXQA010326729">
    <property type="protein sequence ID" value="MCI44151.1"/>
    <property type="molecule type" value="Genomic_DNA"/>
</dbReference>
<dbReference type="Proteomes" id="UP000265520">
    <property type="component" value="Unassembled WGS sequence"/>
</dbReference>
<name>A0A392S5I0_9FABA</name>
<proteinExistence type="predicted"/>
<sequence length="43" mass="4677">MARQGSLSESGGQVVHVSTNPLVKQGFLAKRDPPRSASMYFEI</sequence>
<evidence type="ECO:0000313" key="2">
    <source>
        <dbReference type="Proteomes" id="UP000265520"/>
    </source>
</evidence>
<feature type="non-terminal residue" evidence="1">
    <location>
        <position position="43"/>
    </location>
</feature>
<comment type="caution">
    <text evidence="1">The sequence shown here is derived from an EMBL/GenBank/DDBJ whole genome shotgun (WGS) entry which is preliminary data.</text>
</comment>
<reference evidence="1 2" key="1">
    <citation type="journal article" date="2018" name="Front. Plant Sci.">
        <title>Red Clover (Trifolium pratense) and Zigzag Clover (T. medium) - A Picture of Genomic Similarities and Differences.</title>
        <authorList>
            <person name="Dluhosova J."/>
            <person name="Istvanek J."/>
            <person name="Nedelnik J."/>
            <person name="Repkova J."/>
        </authorList>
    </citation>
    <scope>NUCLEOTIDE SEQUENCE [LARGE SCALE GENOMIC DNA]</scope>
    <source>
        <strain evidence="2">cv. 10/8</strain>
        <tissue evidence="1">Leaf</tissue>
    </source>
</reference>